<name>A0ABN7PC15_TIMPD</name>
<evidence type="ECO:0000313" key="1">
    <source>
        <dbReference type="EMBL" id="CAG2062979.1"/>
    </source>
</evidence>
<comment type="caution">
    <text evidence="1">The sequence shown here is derived from an EMBL/GenBank/DDBJ whole genome shotgun (WGS) entry which is preliminary data.</text>
</comment>
<dbReference type="Pfam" id="PF15882">
    <property type="entry name" value="DUF4735"/>
    <property type="match status" value="1"/>
</dbReference>
<organism evidence="1 2">
    <name type="scientific">Timema podura</name>
    <name type="common">Walking stick</name>
    <dbReference type="NCBI Taxonomy" id="61482"/>
    <lineage>
        <taxon>Eukaryota</taxon>
        <taxon>Metazoa</taxon>
        <taxon>Ecdysozoa</taxon>
        <taxon>Arthropoda</taxon>
        <taxon>Hexapoda</taxon>
        <taxon>Insecta</taxon>
        <taxon>Pterygota</taxon>
        <taxon>Neoptera</taxon>
        <taxon>Polyneoptera</taxon>
        <taxon>Phasmatodea</taxon>
        <taxon>Timematodea</taxon>
        <taxon>Timematoidea</taxon>
        <taxon>Timematidae</taxon>
        <taxon>Timema</taxon>
    </lineage>
</organism>
<dbReference type="PANTHER" id="PTHR33539:SF1">
    <property type="entry name" value="UPF0764 PROTEIN C16ORF89"/>
    <property type="match status" value="1"/>
</dbReference>
<proteinExistence type="predicted"/>
<dbReference type="Proteomes" id="UP001153148">
    <property type="component" value="Unassembled WGS sequence"/>
</dbReference>
<reference evidence="1" key="1">
    <citation type="submission" date="2021-03" db="EMBL/GenBank/DDBJ databases">
        <authorList>
            <person name="Tran Van P."/>
        </authorList>
    </citation>
    <scope>NUCLEOTIDE SEQUENCE</scope>
</reference>
<evidence type="ECO:0000313" key="2">
    <source>
        <dbReference type="Proteomes" id="UP001153148"/>
    </source>
</evidence>
<dbReference type="EMBL" id="CAJPIN010023531">
    <property type="protein sequence ID" value="CAG2062979.1"/>
    <property type="molecule type" value="Genomic_DNA"/>
</dbReference>
<dbReference type="PANTHER" id="PTHR33539">
    <property type="entry name" value="UPF0764 PROTEIN C16ORF89"/>
    <property type="match status" value="1"/>
</dbReference>
<protein>
    <submittedName>
        <fullName evidence="1">Uncharacterized protein</fullName>
    </submittedName>
</protein>
<gene>
    <name evidence="1" type="ORF">TPAB3V08_LOCUS9927</name>
</gene>
<sequence>MEGFMEFTRTDWLERIVSWQRPQGCYGDTEADGKELGRALSLDRRVKRDDGAMEFNCTMHVTGLAAAALAVGVKSLVEVSLQIQS</sequence>
<dbReference type="InterPro" id="IPR031751">
    <property type="entry name" value="DUF4735"/>
</dbReference>
<accession>A0ABN7PC15</accession>
<keyword evidence="2" id="KW-1185">Reference proteome</keyword>